<dbReference type="EMBL" id="CAJNOU010000494">
    <property type="protein sequence ID" value="CAF1013987.1"/>
    <property type="molecule type" value="Genomic_DNA"/>
</dbReference>
<keyword evidence="3" id="KW-0472">Membrane</keyword>
<organism evidence="5 8">
    <name type="scientific">Rotaria sordida</name>
    <dbReference type="NCBI Taxonomy" id="392033"/>
    <lineage>
        <taxon>Eukaryota</taxon>
        <taxon>Metazoa</taxon>
        <taxon>Spiralia</taxon>
        <taxon>Gnathifera</taxon>
        <taxon>Rotifera</taxon>
        <taxon>Eurotatoria</taxon>
        <taxon>Bdelloidea</taxon>
        <taxon>Philodinida</taxon>
        <taxon>Philodinidae</taxon>
        <taxon>Rotaria</taxon>
    </lineage>
</organism>
<evidence type="ECO:0000313" key="7">
    <source>
        <dbReference type="EMBL" id="CAF3718314.1"/>
    </source>
</evidence>
<dbReference type="PANTHER" id="PTHR43157:SF31">
    <property type="entry name" value="PHOSPHATIDYLINOSITOL-GLYCAN BIOSYNTHESIS CLASS F PROTEIN"/>
    <property type="match status" value="1"/>
</dbReference>
<keyword evidence="3" id="KW-0812">Transmembrane</keyword>
<dbReference type="Pfam" id="PF00106">
    <property type="entry name" value="adh_short"/>
    <property type="match status" value="2"/>
</dbReference>
<dbReference type="GO" id="GO:0016491">
    <property type="term" value="F:oxidoreductase activity"/>
    <property type="evidence" value="ECO:0007669"/>
    <property type="project" value="UniProtKB-KW"/>
</dbReference>
<evidence type="ECO:0000313" key="4">
    <source>
        <dbReference type="EMBL" id="CAF0965026.1"/>
    </source>
</evidence>
<evidence type="ECO:0000256" key="1">
    <source>
        <dbReference type="ARBA" id="ARBA00023002"/>
    </source>
</evidence>
<dbReference type="Gene3D" id="3.40.50.720">
    <property type="entry name" value="NAD(P)-binding Rossmann-like Domain"/>
    <property type="match status" value="1"/>
</dbReference>
<reference evidence="5" key="1">
    <citation type="submission" date="2021-02" db="EMBL/GenBank/DDBJ databases">
        <authorList>
            <person name="Nowell W R."/>
        </authorList>
    </citation>
    <scope>NUCLEOTIDE SEQUENCE</scope>
</reference>
<dbReference type="PANTHER" id="PTHR43157">
    <property type="entry name" value="PHOSPHATIDYLINOSITOL-GLYCAN BIOSYNTHESIS CLASS F PROTEIN-RELATED"/>
    <property type="match status" value="1"/>
</dbReference>
<dbReference type="EMBL" id="CAJOBE010001142">
    <property type="protein sequence ID" value="CAF3718314.1"/>
    <property type="molecule type" value="Genomic_DNA"/>
</dbReference>
<evidence type="ECO:0008006" key="9">
    <source>
        <dbReference type="Google" id="ProtNLM"/>
    </source>
</evidence>
<keyword evidence="3" id="KW-1133">Transmembrane helix</keyword>
<dbReference type="Proteomes" id="UP000663889">
    <property type="component" value="Unassembled WGS sequence"/>
</dbReference>
<accession>A0A814HQL9</accession>
<evidence type="ECO:0000256" key="2">
    <source>
        <dbReference type="RuleBase" id="RU000363"/>
    </source>
</evidence>
<dbReference type="Proteomes" id="UP000663882">
    <property type="component" value="Unassembled WGS sequence"/>
</dbReference>
<dbReference type="InterPro" id="IPR036291">
    <property type="entry name" value="NAD(P)-bd_dom_sf"/>
</dbReference>
<evidence type="ECO:0000313" key="8">
    <source>
        <dbReference type="Proteomes" id="UP000663889"/>
    </source>
</evidence>
<gene>
    <name evidence="7" type="ORF">FNK824_LOCUS10301</name>
    <name evidence="6" type="ORF">OTI717_LOCUS2861</name>
    <name evidence="4" type="ORF">RFH988_LOCUS12326</name>
    <name evidence="5" type="ORF">SEV965_LOCUS11446</name>
</gene>
<feature type="transmembrane region" description="Helical" evidence="3">
    <location>
        <begin position="242"/>
        <end position="261"/>
    </location>
</feature>
<evidence type="ECO:0000313" key="6">
    <source>
        <dbReference type="EMBL" id="CAF3522100.1"/>
    </source>
</evidence>
<dbReference type="Proteomes" id="UP000663874">
    <property type="component" value="Unassembled WGS sequence"/>
</dbReference>
<dbReference type="EMBL" id="CAJOAX010000145">
    <property type="protein sequence ID" value="CAF3522100.1"/>
    <property type="molecule type" value="Genomic_DNA"/>
</dbReference>
<protein>
    <recommendedName>
        <fullName evidence="9">Retinol dehydrogenase 13</fullName>
    </recommendedName>
</protein>
<feature type="transmembrane region" description="Helical" evidence="3">
    <location>
        <begin position="6"/>
        <end position="25"/>
    </location>
</feature>
<dbReference type="AlphaFoldDB" id="A0A814HQL9"/>
<dbReference type="SUPFAM" id="SSF51735">
    <property type="entry name" value="NAD(P)-binding Rossmann-fold domains"/>
    <property type="match status" value="1"/>
</dbReference>
<dbReference type="PRINTS" id="PR00080">
    <property type="entry name" value="SDRFAMILY"/>
</dbReference>
<evidence type="ECO:0000313" key="5">
    <source>
        <dbReference type="EMBL" id="CAF1013987.1"/>
    </source>
</evidence>
<dbReference type="PRINTS" id="PR00081">
    <property type="entry name" value="GDHRDH"/>
</dbReference>
<comment type="caution">
    <text evidence="5">The sequence shown here is derived from an EMBL/GenBank/DDBJ whole genome shotgun (WGS) entry which is preliminary data.</text>
</comment>
<dbReference type="Proteomes" id="UP000663823">
    <property type="component" value="Unassembled WGS sequence"/>
</dbReference>
<dbReference type="EMBL" id="CAJNOO010000510">
    <property type="protein sequence ID" value="CAF0965026.1"/>
    <property type="molecule type" value="Genomic_DNA"/>
</dbReference>
<dbReference type="InterPro" id="IPR002347">
    <property type="entry name" value="SDR_fam"/>
</dbReference>
<name>A0A814HQL9_9BILA</name>
<proteinExistence type="inferred from homology"/>
<dbReference type="OrthoDB" id="191139at2759"/>
<sequence>MTWLWWIFIISIIMLVLYVSNKYYWSGTQCSSHDRMDGKTVVITGSNTGIGKYTAIELAKRGAHVILACRDRKRTEEALKDICRLSGNNNVEIEMLDLASLKSIRECAKRLRERLSKLDVLINNAGVMMATGKSVDGYEIHFAVNHLGHFLLTNLLLDLMKKAPSARIINVSSINHSFYNCTINWDDINFEKSCWRMNAYSHSKLANILFTNELARRLKDTNITANSLHPGVARTEVIRYMWGRYQIILKILLLLITPIWWCLTKNLEQSAQTSIYLACDRHLDNVTGKYFSDCKERQSSKISRDEQSAERLWKLSEEMTQLNDALKEVRNEQND</sequence>
<comment type="similarity">
    <text evidence="2">Belongs to the short-chain dehydrogenases/reductases (SDR) family.</text>
</comment>
<keyword evidence="1" id="KW-0560">Oxidoreductase</keyword>
<evidence type="ECO:0000256" key="3">
    <source>
        <dbReference type="SAM" id="Phobius"/>
    </source>
</evidence>